<keyword evidence="5" id="KW-1185">Reference proteome</keyword>
<organism evidence="4 5">
    <name type="scientific">Planomonospora venezuelensis</name>
    <dbReference type="NCBI Taxonomy" id="1999"/>
    <lineage>
        <taxon>Bacteria</taxon>
        <taxon>Bacillati</taxon>
        <taxon>Actinomycetota</taxon>
        <taxon>Actinomycetes</taxon>
        <taxon>Streptosporangiales</taxon>
        <taxon>Streptosporangiaceae</taxon>
        <taxon>Planomonospora</taxon>
    </lineage>
</organism>
<name>A0A841D169_PLAVE</name>
<evidence type="ECO:0000256" key="2">
    <source>
        <dbReference type="ARBA" id="ARBA00022729"/>
    </source>
</evidence>
<dbReference type="InterPro" id="IPR051398">
    <property type="entry name" value="Polysacch_Deacetylase"/>
</dbReference>
<evidence type="ECO:0000259" key="3">
    <source>
        <dbReference type="PROSITE" id="PS51677"/>
    </source>
</evidence>
<evidence type="ECO:0000256" key="1">
    <source>
        <dbReference type="ARBA" id="ARBA00004613"/>
    </source>
</evidence>
<keyword evidence="2" id="KW-0732">Signal</keyword>
<dbReference type="Pfam" id="PF01522">
    <property type="entry name" value="Polysacc_deac_1"/>
    <property type="match status" value="1"/>
</dbReference>
<dbReference type="InterPro" id="IPR011330">
    <property type="entry name" value="Glyco_hydro/deAcase_b/a-brl"/>
</dbReference>
<dbReference type="InterPro" id="IPR002509">
    <property type="entry name" value="NODB_dom"/>
</dbReference>
<dbReference type="PANTHER" id="PTHR34216:SF3">
    <property type="entry name" value="POLY-BETA-1,6-N-ACETYL-D-GLUCOSAMINE N-DEACETYLASE"/>
    <property type="match status" value="1"/>
</dbReference>
<dbReference type="RefSeq" id="WP_260407718.1">
    <property type="nucleotide sequence ID" value="NZ_BAAAWZ010000001.1"/>
</dbReference>
<dbReference type="EMBL" id="JACHJJ010000003">
    <property type="protein sequence ID" value="MBB5962057.1"/>
    <property type="molecule type" value="Genomic_DNA"/>
</dbReference>
<gene>
    <name evidence="4" type="ORF">FHS22_001316</name>
</gene>
<dbReference type="PROSITE" id="PS51677">
    <property type="entry name" value="NODB"/>
    <property type="match status" value="1"/>
</dbReference>
<dbReference type="CDD" id="cd10918">
    <property type="entry name" value="CE4_NodB_like_5s_6s"/>
    <property type="match status" value="1"/>
</dbReference>
<dbReference type="AlphaFoldDB" id="A0A841D169"/>
<sequence length="239" mass="26711">MTGKPEAMPYVLMYHSVQEYESDPLLVTVSPRRFTAQMAWLRRQGLRGVSMRDLLTAEASGRARGMVGLTFDDGYTDFATEVVPVLTRYGFTATVFAVAGHLGGHNVWDGDGPRKTLMTADELREVARAGMEVASHTVNHMLLELADDTELDLELKESRMILEEVLDRDVTGFAYPYGLAGAREVDAVRAAGYSYACAIWRSEHSGRHALARTYIGDKDGPLRLRAKRARHHLRWGRAR</sequence>
<accession>A0A841D169</accession>
<feature type="domain" description="NodB homology" evidence="3">
    <location>
        <begin position="65"/>
        <end position="239"/>
    </location>
</feature>
<comment type="subcellular location">
    <subcellularLocation>
        <location evidence="1">Secreted</location>
    </subcellularLocation>
</comment>
<dbReference type="Gene3D" id="3.20.20.370">
    <property type="entry name" value="Glycoside hydrolase/deacetylase"/>
    <property type="match status" value="1"/>
</dbReference>
<dbReference type="SUPFAM" id="SSF88713">
    <property type="entry name" value="Glycoside hydrolase/deacetylase"/>
    <property type="match status" value="1"/>
</dbReference>
<evidence type="ECO:0000313" key="5">
    <source>
        <dbReference type="Proteomes" id="UP000562352"/>
    </source>
</evidence>
<dbReference type="Proteomes" id="UP000562352">
    <property type="component" value="Unassembled WGS sequence"/>
</dbReference>
<protein>
    <submittedName>
        <fullName evidence="4">Peptidoglycan/xylan/chitin deacetylase (PgdA/CDA1 family)</fullName>
    </submittedName>
</protein>
<dbReference type="GO" id="GO:0005576">
    <property type="term" value="C:extracellular region"/>
    <property type="evidence" value="ECO:0007669"/>
    <property type="project" value="UniProtKB-SubCell"/>
</dbReference>
<comment type="caution">
    <text evidence="4">The sequence shown here is derived from an EMBL/GenBank/DDBJ whole genome shotgun (WGS) entry which is preliminary data.</text>
</comment>
<dbReference type="GO" id="GO:0016810">
    <property type="term" value="F:hydrolase activity, acting on carbon-nitrogen (but not peptide) bonds"/>
    <property type="evidence" value="ECO:0007669"/>
    <property type="project" value="InterPro"/>
</dbReference>
<evidence type="ECO:0000313" key="4">
    <source>
        <dbReference type="EMBL" id="MBB5962057.1"/>
    </source>
</evidence>
<dbReference type="PANTHER" id="PTHR34216">
    <property type="match status" value="1"/>
</dbReference>
<dbReference type="GO" id="GO:0005975">
    <property type="term" value="P:carbohydrate metabolic process"/>
    <property type="evidence" value="ECO:0007669"/>
    <property type="project" value="InterPro"/>
</dbReference>
<reference evidence="4 5" key="1">
    <citation type="submission" date="2020-08" db="EMBL/GenBank/DDBJ databases">
        <title>Genomic Encyclopedia of Type Strains, Phase III (KMG-III): the genomes of soil and plant-associated and newly described type strains.</title>
        <authorList>
            <person name="Whitman W."/>
        </authorList>
    </citation>
    <scope>NUCLEOTIDE SEQUENCE [LARGE SCALE GENOMIC DNA]</scope>
    <source>
        <strain evidence="4 5">CECT 3303</strain>
    </source>
</reference>
<proteinExistence type="predicted"/>